<dbReference type="AlphaFoldDB" id="A0AAV4F8H2"/>
<accession>A0AAV4F8H2</accession>
<evidence type="ECO:0000256" key="4">
    <source>
        <dbReference type="ARBA" id="ARBA00022833"/>
    </source>
</evidence>
<dbReference type="FunFam" id="3.30.160.60:FF:000100">
    <property type="entry name" value="Zinc finger 45-like"/>
    <property type="match status" value="1"/>
</dbReference>
<dbReference type="SMART" id="SM00355">
    <property type="entry name" value="ZnF_C2H2"/>
    <property type="match status" value="3"/>
</dbReference>
<dbReference type="EMBL" id="BMAT01007689">
    <property type="protein sequence ID" value="GFR69131.1"/>
    <property type="molecule type" value="Genomic_DNA"/>
</dbReference>
<keyword evidence="1" id="KW-0479">Metal-binding</keyword>
<gene>
    <name evidence="8" type="ORF">ElyMa_003750300</name>
</gene>
<proteinExistence type="predicted"/>
<feature type="domain" description="C2H2-type" evidence="7">
    <location>
        <begin position="4"/>
        <end position="32"/>
    </location>
</feature>
<dbReference type="InterPro" id="IPR050527">
    <property type="entry name" value="Snail/Krueppel_Znf"/>
</dbReference>
<dbReference type="PANTHER" id="PTHR24388:SF50">
    <property type="entry name" value="ZINC FINGER PROTEIN 646"/>
    <property type="match status" value="1"/>
</dbReference>
<name>A0AAV4F8H2_9GAST</name>
<evidence type="ECO:0000313" key="9">
    <source>
        <dbReference type="Proteomes" id="UP000762676"/>
    </source>
</evidence>
<dbReference type="Proteomes" id="UP000762676">
    <property type="component" value="Unassembled WGS sequence"/>
</dbReference>
<evidence type="ECO:0000256" key="2">
    <source>
        <dbReference type="ARBA" id="ARBA00022737"/>
    </source>
</evidence>
<feature type="non-terminal residue" evidence="8">
    <location>
        <position position="144"/>
    </location>
</feature>
<protein>
    <submittedName>
        <fullName evidence="8">Zinc finger protein</fullName>
    </submittedName>
</protein>
<keyword evidence="9" id="KW-1185">Reference proteome</keyword>
<dbReference type="InterPro" id="IPR013087">
    <property type="entry name" value="Znf_C2H2_type"/>
</dbReference>
<keyword evidence="4" id="KW-0862">Zinc</keyword>
<dbReference type="PROSITE" id="PS00028">
    <property type="entry name" value="ZINC_FINGER_C2H2_1"/>
    <property type="match status" value="2"/>
</dbReference>
<organism evidence="8 9">
    <name type="scientific">Elysia marginata</name>
    <dbReference type="NCBI Taxonomy" id="1093978"/>
    <lineage>
        <taxon>Eukaryota</taxon>
        <taxon>Metazoa</taxon>
        <taxon>Spiralia</taxon>
        <taxon>Lophotrochozoa</taxon>
        <taxon>Mollusca</taxon>
        <taxon>Gastropoda</taxon>
        <taxon>Heterobranchia</taxon>
        <taxon>Euthyneura</taxon>
        <taxon>Panpulmonata</taxon>
        <taxon>Sacoglossa</taxon>
        <taxon>Placobranchoidea</taxon>
        <taxon>Plakobranchidae</taxon>
        <taxon>Elysia</taxon>
    </lineage>
</organism>
<dbReference type="PANTHER" id="PTHR24388">
    <property type="entry name" value="ZINC FINGER PROTEIN"/>
    <property type="match status" value="1"/>
</dbReference>
<comment type="caution">
    <text evidence="8">The sequence shown here is derived from an EMBL/GenBank/DDBJ whole genome shotgun (WGS) entry which is preliminary data.</text>
</comment>
<dbReference type="Gene3D" id="3.30.160.60">
    <property type="entry name" value="Classic Zinc Finger"/>
    <property type="match status" value="2"/>
</dbReference>
<evidence type="ECO:0000259" key="7">
    <source>
        <dbReference type="PROSITE" id="PS50157"/>
    </source>
</evidence>
<dbReference type="InterPro" id="IPR036236">
    <property type="entry name" value="Znf_C2H2_sf"/>
</dbReference>
<feature type="domain" description="C2H2-type" evidence="7">
    <location>
        <begin position="34"/>
        <end position="62"/>
    </location>
</feature>
<sequence>MGLFHCEECPAVFSLRRNLNRHIRVKHRGGDVRFTCDDCGATFSRLDNLTCHIRERHTEVVPNFLCERCGLGFSQKNFLTRHRCDAVSLRKDRRKRKNERKGERVHKRRRCNNELLEPYRPDITEDDLEGEGVDNIISLIEEDG</sequence>
<dbReference type="GO" id="GO:0000981">
    <property type="term" value="F:DNA-binding transcription factor activity, RNA polymerase II-specific"/>
    <property type="evidence" value="ECO:0007669"/>
    <property type="project" value="TreeGrafter"/>
</dbReference>
<dbReference type="PROSITE" id="PS50157">
    <property type="entry name" value="ZINC_FINGER_C2H2_2"/>
    <property type="match status" value="3"/>
</dbReference>
<keyword evidence="3 6" id="KW-0863">Zinc-finger</keyword>
<dbReference type="GO" id="GO:0000978">
    <property type="term" value="F:RNA polymerase II cis-regulatory region sequence-specific DNA binding"/>
    <property type="evidence" value="ECO:0007669"/>
    <property type="project" value="TreeGrafter"/>
</dbReference>
<evidence type="ECO:0000256" key="1">
    <source>
        <dbReference type="ARBA" id="ARBA00022723"/>
    </source>
</evidence>
<reference evidence="8 9" key="1">
    <citation type="journal article" date="2021" name="Elife">
        <title>Chloroplast acquisition without the gene transfer in kleptoplastic sea slugs, Plakobranchus ocellatus.</title>
        <authorList>
            <person name="Maeda T."/>
            <person name="Takahashi S."/>
            <person name="Yoshida T."/>
            <person name="Shimamura S."/>
            <person name="Takaki Y."/>
            <person name="Nagai Y."/>
            <person name="Toyoda A."/>
            <person name="Suzuki Y."/>
            <person name="Arimoto A."/>
            <person name="Ishii H."/>
            <person name="Satoh N."/>
            <person name="Nishiyama T."/>
            <person name="Hasebe M."/>
            <person name="Maruyama T."/>
            <person name="Minagawa J."/>
            <person name="Obokata J."/>
            <person name="Shigenobu S."/>
        </authorList>
    </citation>
    <scope>NUCLEOTIDE SEQUENCE [LARGE SCALE GENOMIC DNA]</scope>
</reference>
<evidence type="ECO:0000256" key="3">
    <source>
        <dbReference type="ARBA" id="ARBA00022771"/>
    </source>
</evidence>
<dbReference type="SUPFAM" id="SSF57667">
    <property type="entry name" value="beta-beta-alpha zinc fingers"/>
    <property type="match status" value="1"/>
</dbReference>
<feature type="domain" description="C2H2-type" evidence="7">
    <location>
        <begin position="64"/>
        <end position="83"/>
    </location>
</feature>
<dbReference type="Pfam" id="PF00096">
    <property type="entry name" value="zf-C2H2"/>
    <property type="match status" value="2"/>
</dbReference>
<evidence type="ECO:0000256" key="6">
    <source>
        <dbReference type="PROSITE-ProRule" id="PRU00042"/>
    </source>
</evidence>
<dbReference type="GO" id="GO:0008270">
    <property type="term" value="F:zinc ion binding"/>
    <property type="evidence" value="ECO:0007669"/>
    <property type="project" value="UniProtKB-KW"/>
</dbReference>
<evidence type="ECO:0000313" key="8">
    <source>
        <dbReference type="EMBL" id="GFR69131.1"/>
    </source>
</evidence>
<evidence type="ECO:0000256" key="5">
    <source>
        <dbReference type="ARBA" id="ARBA00023242"/>
    </source>
</evidence>
<keyword evidence="5" id="KW-0539">Nucleus</keyword>
<keyword evidence="2" id="KW-0677">Repeat</keyword>